<feature type="region of interest" description="Disordered" evidence="1">
    <location>
        <begin position="327"/>
        <end position="365"/>
    </location>
</feature>
<feature type="compositionally biased region" description="Basic and acidic residues" evidence="1">
    <location>
        <begin position="589"/>
        <end position="605"/>
    </location>
</feature>
<gene>
    <name evidence="2" type="ORF">R1flu_027393</name>
</gene>
<feature type="region of interest" description="Disordered" evidence="1">
    <location>
        <begin position="539"/>
        <end position="641"/>
    </location>
</feature>
<reference evidence="2 3" key="1">
    <citation type="submission" date="2024-09" db="EMBL/GenBank/DDBJ databases">
        <title>Chromosome-scale assembly of Riccia fluitans.</title>
        <authorList>
            <person name="Paukszto L."/>
            <person name="Sawicki J."/>
            <person name="Karawczyk K."/>
            <person name="Piernik-Szablinska J."/>
            <person name="Szczecinska M."/>
            <person name="Mazdziarz M."/>
        </authorList>
    </citation>
    <scope>NUCLEOTIDE SEQUENCE [LARGE SCALE GENOMIC DNA]</scope>
    <source>
        <strain evidence="2">Rf_01</strain>
        <tissue evidence="2">Aerial parts of the thallus</tissue>
    </source>
</reference>
<feature type="region of interest" description="Disordered" evidence="1">
    <location>
        <begin position="413"/>
        <end position="444"/>
    </location>
</feature>
<feature type="compositionally biased region" description="Basic and acidic residues" evidence="1">
    <location>
        <begin position="95"/>
        <end position="104"/>
    </location>
</feature>
<proteinExistence type="predicted"/>
<comment type="caution">
    <text evidence="2">The sequence shown here is derived from an EMBL/GenBank/DDBJ whole genome shotgun (WGS) entry which is preliminary data.</text>
</comment>
<organism evidence="2 3">
    <name type="scientific">Riccia fluitans</name>
    <dbReference type="NCBI Taxonomy" id="41844"/>
    <lineage>
        <taxon>Eukaryota</taxon>
        <taxon>Viridiplantae</taxon>
        <taxon>Streptophyta</taxon>
        <taxon>Embryophyta</taxon>
        <taxon>Marchantiophyta</taxon>
        <taxon>Marchantiopsida</taxon>
        <taxon>Marchantiidae</taxon>
        <taxon>Marchantiales</taxon>
        <taxon>Ricciaceae</taxon>
        <taxon>Riccia</taxon>
    </lineage>
</organism>
<keyword evidence="3" id="KW-1185">Reference proteome</keyword>
<name>A0ABD1XIS8_9MARC</name>
<accession>A0ABD1XIS8</accession>
<dbReference type="AlphaFoldDB" id="A0ABD1XIS8"/>
<dbReference type="Proteomes" id="UP001605036">
    <property type="component" value="Unassembled WGS sequence"/>
</dbReference>
<protein>
    <submittedName>
        <fullName evidence="2">Uncharacterized protein</fullName>
    </submittedName>
</protein>
<feature type="compositionally biased region" description="Basic and acidic residues" evidence="1">
    <location>
        <begin position="354"/>
        <end position="365"/>
    </location>
</feature>
<evidence type="ECO:0000256" key="1">
    <source>
        <dbReference type="SAM" id="MobiDB-lite"/>
    </source>
</evidence>
<evidence type="ECO:0000313" key="2">
    <source>
        <dbReference type="EMBL" id="KAL2608820.1"/>
    </source>
</evidence>
<feature type="region of interest" description="Disordered" evidence="1">
    <location>
        <begin position="91"/>
        <end position="119"/>
    </location>
</feature>
<feature type="compositionally biased region" description="Basic residues" evidence="1">
    <location>
        <begin position="551"/>
        <end position="567"/>
    </location>
</feature>
<evidence type="ECO:0000313" key="3">
    <source>
        <dbReference type="Proteomes" id="UP001605036"/>
    </source>
</evidence>
<feature type="compositionally biased region" description="Pro residues" evidence="1">
    <location>
        <begin position="331"/>
        <end position="343"/>
    </location>
</feature>
<sequence length="713" mass="77828">MDDARNIWSSKEANHFVRVLNEQENDFCQNIDFLRSVPTDTRDYSPNPNDFNAQLGENSSLESQLLRQSWSSLQTSEARTGNKNLIQTAKMGRIITERPRDASPRHPSPRAPVPGPPLYLDAKDKDLPYDGCMKRPPLRGPESSYFDQPLGLRAEGAMLLAILTGVQGSPLQKLVPGMPGFSLLYGVGREGAKESPRHTKGTMPSQALKLDLRMGAAAGLNANAEMKKKLQKNISPVDACVDTDDLEELTAEKDPEGASKSWLFGSAEEEELYKYSRDLDARAGAGGKEISLKEYTELVKKSAGRLGLRTQMLQDLCLAEDVDLGVTDLPAAPPPPPPPPAKPGAPGAPAANTERPDDTSKPKVAKDQYVGAMCATSLVVKKARRLAGLMHTEQQTTDLRDIWDWLQHLGTIAPPENRQLDPTAADGSAGANGKPEDQKQGDWRLPSSPALALLYAQEDLRQRLAHLYQEKNTLESRRLQLSAAKKLVGKVGDAEESKLMNYLHGLQTLEEGYETLGGKIADNLNDAENLDKRFQTLTEEARESKSAKGGKGAKKGKKKGKKGKKRRKEEDEEEKDHAGAASGISDAEADAKTESEGSDGEDKTEKKKKKKVKTAKKSPRAAAVPVAPPAPPPVAEHRATSPLSLSSLLHSREVSTMDQACQTDDAALFSLMEKMFNDMEDDAPLEPEDEPTELRRLQKAESAVAFLEISQLD</sequence>
<feature type="compositionally biased region" description="Basic residues" evidence="1">
    <location>
        <begin position="606"/>
        <end position="619"/>
    </location>
</feature>
<dbReference type="EMBL" id="JBHFFA010000008">
    <property type="protein sequence ID" value="KAL2608820.1"/>
    <property type="molecule type" value="Genomic_DNA"/>
</dbReference>